<dbReference type="Pfam" id="PF11924">
    <property type="entry name" value="IAT_beta"/>
    <property type="match status" value="1"/>
</dbReference>
<name>A0A345CRD2_9GAMM</name>
<evidence type="ECO:0000313" key="2">
    <source>
        <dbReference type="EMBL" id="AXF75999.1"/>
    </source>
</evidence>
<dbReference type="GO" id="GO:0009279">
    <property type="term" value="C:cell outer membrane"/>
    <property type="evidence" value="ECO:0007669"/>
    <property type="project" value="TreeGrafter"/>
</dbReference>
<dbReference type="EMBL" id="CP013970">
    <property type="protein sequence ID" value="AXF75999.1"/>
    <property type="molecule type" value="Genomic_DNA"/>
</dbReference>
<dbReference type="InterPro" id="IPR051715">
    <property type="entry name" value="Intimin-Invasin_domain"/>
</dbReference>
<dbReference type="AlphaFoldDB" id="A0A345CRD2"/>
<reference evidence="2 3" key="1">
    <citation type="submission" date="2016-01" db="EMBL/GenBank/DDBJ databases">
        <authorList>
            <person name="Oliw E.H."/>
        </authorList>
    </citation>
    <scope>NUCLEOTIDE SEQUENCE [LARGE SCALE GENOMIC DNA]</scope>
    <source>
        <strain evidence="2 3">MDcuke</strain>
    </source>
</reference>
<evidence type="ECO:0000313" key="3">
    <source>
        <dbReference type="Proteomes" id="UP000264980"/>
    </source>
</evidence>
<evidence type="ECO:0000259" key="1">
    <source>
        <dbReference type="Pfam" id="PF11924"/>
    </source>
</evidence>
<accession>A0A345CRD2</accession>
<protein>
    <recommendedName>
        <fullName evidence="1">Inverse autotransporter beta-domain domain-containing protein</fullName>
    </recommendedName>
</protein>
<proteinExistence type="predicted"/>
<sequence>MNYQIGVALSKQLSSDNVGTSRSLSGNRYDPVSQRDTPVMAFRQRKTLSVFFVSLPWQARPGEVLPLKVQVRNVNLIKAISWQGDTRALSLTSPANHASSQGWSTIIPQCDNSSDVTGEYHLSVTFEDSQRQCVSSNWITLKLSPPVVLESSDDNHFDLIAP</sequence>
<feature type="domain" description="Inverse autotransporter beta-domain" evidence="1">
    <location>
        <begin position="1"/>
        <end position="34"/>
    </location>
</feature>
<gene>
    <name evidence="2" type="ORF">AV903_07980</name>
</gene>
<dbReference type="Proteomes" id="UP000264980">
    <property type="component" value="Chromosome"/>
</dbReference>
<dbReference type="PANTHER" id="PTHR39576">
    <property type="entry name" value="ATTACHING AND EFFACING PROTEIN HOMOLOG-RELATED-RELATED"/>
    <property type="match status" value="1"/>
</dbReference>
<dbReference type="PANTHER" id="PTHR39576:SF1">
    <property type="entry name" value="INVASIN"/>
    <property type="match status" value="1"/>
</dbReference>
<organism evidence="2 3">
    <name type="scientific">Erwinia tracheiphila</name>
    <dbReference type="NCBI Taxonomy" id="65700"/>
    <lineage>
        <taxon>Bacteria</taxon>
        <taxon>Pseudomonadati</taxon>
        <taxon>Pseudomonadota</taxon>
        <taxon>Gammaproteobacteria</taxon>
        <taxon>Enterobacterales</taxon>
        <taxon>Erwiniaceae</taxon>
        <taxon>Erwinia</taxon>
    </lineage>
</organism>
<dbReference type="InterPro" id="IPR024519">
    <property type="entry name" value="IAT_beta"/>
</dbReference>